<feature type="binding site" evidence="7">
    <location>
        <position position="264"/>
    </location>
    <ligand>
        <name>Zn(2+)</name>
        <dbReference type="ChEBI" id="CHEBI:29105"/>
        <label>2</label>
    </ligand>
</feature>
<dbReference type="GO" id="GO:0003906">
    <property type="term" value="F:DNA-(apurinic or apyrimidinic site) endonuclease activity"/>
    <property type="evidence" value="ECO:0007669"/>
    <property type="project" value="TreeGrafter"/>
</dbReference>
<feature type="binding site" evidence="7">
    <location>
        <position position="148"/>
    </location>
    <ligand>
        <name>Zn(2+)</name>
        <dbReference type="ChEBI" id="CHEBI:29105"/>
        <label>2</label>
    </ligand>
</feature>
<feature type="binding site" evidence="7">
    <location>
        <position position="148"/>
    </location>
    <ligand>
        <name>Zn(2+)</name>
        <dbReference type="ChEBI" id="CHEBI:29105"/>
        <label>1</label>
    </ligand>
</feature>
<evidence type="ECO:0000313" key="9">
    <source>
        <dbReference type="EMBL" id="QGT99949.1"/>
    </source>
</evidence>
<dbReference type="FunFam" id="3.20.20.150:FF:000001">
    <property type="entry name" value="Probable endonuclease 4"/>
    <property type="match status" value="1"/>
</dbReference>
<comment type="function">
    <text evidence="7">Endonuclease IV plays a role in DNA repair. It cleaves phosphodiester bonds at apurinic or apyrimidinic (AP) sites, generating a 3'-hydroxyl group and a 5'-terminal sugar phosphate.</text>
</comment>
<dbReference type="PROSITE" id="PS51432">
    <property type="entry name" value="AP_NUCLEASE_F2_4"/>
    <property type="match status" value="1"/>
</dbReference>
<comment type="cofactor">
    <cofactor evidence="7">
        <name>Zn(2+)</name>
        <dbReference type="ChEBI" id="CHEBI:29105"/>
    </cofactor>
    <text evidence="7">Binds 3 Zn(2+) ions.</text>
</comment>
<dbReference type="GO" id="GO:0008833">
    <property type="term" value="F:deoxyribonuclease IV (phage-T4-induced) activity"/>
    <property type="evidence" value="ECO:0007669"/>
    <property type="project" value="UniProtKB-UniRule"/>
</dbReference>
<feature type="binding site" evidence="7">
    <location>
        <position position="182"/>
    </location>
    <ligand>
        <name>Zn(2+)</name>
        <dbReference type="ChEBI" id="CHEBI:29105"/>
        <label>2</label>
    </ligand>
</feature>
<feature type="binding site" evidence="7">
    <location>
        <position position="219"/>
    </location>
    <ligand>
        <name>Zn(2+)</name>
        <dbReference type="ChEBI" id="CHEBI:29105"/>
        <label>2</label>
    </ligand>
</feature>
<dbReference type="InterPro" id="IPR013022">
    <property type="entry name" value="Xyl_isomerase-like_TIM-brl"/>
</dbReference>
<dbReference type="EC" id="3.1.21.2" evidence="7"/>
<dbReference type="InterPro" id="IPR036237">
    <property type="entry name" value="Xyl_isomerase-like_sf"/>
</dbReference>
<dbReference type="GO" id="GO:0008270">
    <property type="term" value="F:zinc ion binding"/>
    <property type="evidence" value="ECO:0007669"/>
    <property type="project" value="UniProtKB-UniRule"/>
</dbReference>
<feature type="binding site" evidence="7">
    <location>
        <position position="232"/>
    </location>
    <ligand>
        <name>Zn(2+)</name>
        <dbReference type="ChEBI" id="CHEBI:29105"/>
        <label>3</label>
    </ligand>
</feature>
<sequence length="283" mass="31607">MKKINNPRIGAHLPISKGLKSTSDEAVKKGLESLQIFLRNPRGRGARNLTDDEINYFKRITKDYNISPIVVHIPYICNPASVKNDIYSFAYEVVLEDLKRCSLVGADYLVLHPGSHTTSTLDQGIERVIDLLNRVIDQHNGKTQILLELMSGQGTEVGKNFAELNQIINGITKSEKVGVCYDTCHAFAAGYECRTTDDIDELLNIINITVGTEKIKVVHANDSAKELGSHRDRHTMIGEGFIGIQGFKALMHNKFFKNLPFILETPIDTIDTDINTLKSIKNK</sequence>
<evidence type="ECO:0000259" key="8">
    <source>
        <dbReference type="Pfam" id="PF01261"/>
    </source>
</evidence>
<dbReference type="HAMAP" id="MF_00152">
    <property type="entry name" value="Nfo"/>
    <property type="match status" value="1"/>
</dbReference>
<dbReference type="Gene3D" id="3.20.20.150">
    <property type="entry name" value="Divalent-metal-dependent TIM barrel enzymes"/>
    <property type="match status" value="1"/>
</dbReference>
<evidence type="ECO:0000256" key="5">
    <source>
        <dbReference type="ARBA" id="ARBA00022833"/>
    </source>
</evidence>
<feature type="binding site" evidence="7">
    <location>
        <position position="112"/>
    </location>
    <ligand>
        <name>Zn(2+)</name>
        <dbReference type="ChEBI" id="CHEBI:29105"/>
        <label>1</label>
    </ligand>
</feature>
<dbReference type="EMBL" id="CP046457">
    <property type="protein sequence ID" value="QGT99949.1"/>
    <property type="molecule type" value="Genomic_DNA"/>
</dbReference>
<evidence type="ECO:0000256" key="4">
    <source>
        <dbReference type="ARBA" id="ARBA00022801"/>
    </source>
</evidence>
<dbReference type="Pfam" id="PF01261">
    <property type="entry name" value="AP_endonuc_2"/>
    <property type="match status" value="1"/>
</dbReference>
<dbReference type="RefSeq" id="WP_197079045.1">
    <property type="nucleotide sequence ID" value="NZ_CP046457.1"/>
</dbReference>
<dbReference type="AlphaFoldDB" id="A0A6I6DCI7"/>
<protein>
    <recommendedName>
        <fullName evidence="7">Probable endonuclease 4</fullName>
        <ecNumber evidence="7">3.1.21.2</ecNumber>
    </recommendedName>
    <alternativeName>
        <fullName evidence="7">Endodeoxyribonuclease IV</fullName>
    </alternativeName>
    <alternativeName>
        <fullName evidence="7">Endonuclease IV</fullName>
    </alternativeName>
</protein>
<proteinExistence type="inferred from homology"/>
<dbReference type="KEGG" id="salq:SYNTR_1356"/>
<comment type="catalytic activity">
    <reaction evidence="7">
        <text>Endonucleolytic cleavage to 5'-phosphooligonucleotide end-products.</text>
        <dbReference type="EC" id="3.1.21.2"/>
    </reaction>
</comment>
<keyword evidence="10" id="KW-1185">Reference proteome</keyword>
<name>A0A6I6DCI7_9FIRM</name>
<dbReference type="SUPFAM" id="SSF51658">
    <property type="entry name" value="Xylose isomerase-like"/>
    <property type="match status" value="1"/>
</dbReference>
<dbReference type="InterPro" id="IPR018246">
    <property type="entry name" value="AP_endonuc_F2_Zn_BS"/>
</dbReference>
<dbReference type="PANTHER" id="PTHR21445:SF0">
    <property type="entry name" value="APURINIC-APYRIMIDINIC ENDONUCLEASE"/>
    <property type="match status" value="1"/>
</dbReference>
<evidence type="ECO:0000256" key="3">
    <source>
        <dbReference type="ARBA" id="ARBA00022763"/>
    </source>
</evidence>
<accession>A0A6I6DCI7</accession>
<organism evidence="9 10">
    <name type="scientific">Candidatus Syntrophocurvum alkaliphilum</name>
    <dbReference type="NCBI Taxonomy" id="2293317"/>
    <lineage>
        <taxon>Bacteria</taxon>
        <taxon>Bacillati</taxon>
        <taxon>Bacillota</taxon>
        <taxon>Clostridia</taxon>
        <taxon>Eubacteriales</taxon>
        <taxon>Syntrophomonadaceae</taxon>
        <taxon>Candidatus Syntrophocurvum</taxon>
    </lineage>
</organism>
<keyword evidence="7 9" id="KW-0255">Endonuclease</keyword>
<dbReference type="GO" id="GO:0008081">
    <property type="term" value="F:phosphoric diester hydrolase activity"/>
    <property type="evidence" value="ECO:0007669"/>
    <property type="project" value="TreeGrafter"/>
</dbReference>
<keyword evidence="5 7" id="KW-0862">Zinc</keyword>
<dbReference type="CDD" id="cd00019">
    <property type="entry name" value="AP2Ec"/>
    <property type="match status" value="1"/>
</dbReference>
<dbReference type="PROSITE" id="PS00731">
    <property type="entry name" value="AP_NUCLEASE_F2_3"/>
    <property type="match status" value="1"/>
</dbReference>
<keyword evidence="6 7" id="KW-0234">DNA repair</keyword>
<evidence type="ECO:0000256" key="1">
    <source>
        <dbReference type="ARBA" id="ARBA00005340"/>
    </source>
</evidence>
<dbReference type="GO" id="GO:0003677">
    <property type="term" value="F:DNA binding"/>
    <property type="evidence" value="ECO:0007669"/>
    <property type="project" value="InterPro"/>
</dbReference>
<evidence type="ECO:0000256" key="2">
    <source>
        <dbReference type="ARBA" id="ARBA00022723"/>
    </source>
</evidence>
<dbReference type="SMART" id="SM00518">
    <property type="entry name" value="AP2Ec"/>
    <property type="match status" value="1"/>
</dbReference>
<dbReference type="GO" id="GO:0006284">
    <property type="term" value="P:base-excision repair"/>
    <property type="evidence" value="ECO:0007669"/>
    <property type="project" value="TreeGrafter"/>
</dbReference>
<reference evidence="10" key="1">
    <citation type="journal article" date="2019" name="Microbiology">
        <title>Complete Genome Sequence of an Uncultured Bacterium of the Candidate Phylum Bipolaricaulota.</title>
        <authorList>
            <person name="Kadnikov V.V."/>
            <person name="Mardanov A.V."/>
            <person name="Beletsky A.V."/>
            <person name="Frank Y.A."/>
            <person name="Karnachuk O.V."/>
            <person name="Ravin N.V."/>
        </authorList>
    </citation>
    <scope>NUCLEOTIDE SEQUENCE [LARGE SCALE GENOMIC DNA]</scope>
</reference>
<keyword evidence="3 7" id="KW-0227">DNA damage</keyword>
<dbReference type="PROSITE" id="PS00730">
    <property type="entry name" value="AP_NUCLEASE_F2_2"/>
    <property type="match status" value="1"/>
</dbReference>
<feature type="domain" description="Xylose isomerase-like TIM barrel" evidence="8">
    <location>
        <begin position="24"/>
        <end position="269"/>
    </location>
</feature>
<dbReference type="Proteomes" id="UP000426444">
    <property type="component" value="Chromosome"/>
</dbReference>
<feature type="binding site" evidence="7">
    <location>
        <position position="234"/>
    </location>
    <ligand>
        <name>Zn(2+)</name>
        <dbReference type="ChEBI" id="CHEBI:29105"/>
        <label>3</label>
    </ligand>
</feature>
<feature type="binding site" evidence="7">
    <location>
        <position position="185"/>
    </location>
    <ligand>
        <name>Zn(2+)</name>
        <dbReference type="ChEBI" id="CHEBI:29105"/>
        <label>3</label>
    </ligand>
</feature>
<gene>
    <name evidence="7" type="primary">nfo</name>
    <name evidence="9" type="ORF">SYNTR_1356</name>
</gene>
<evidence type="ECO:0000256" key="6">
    <source>
        <dbReference type="ARBA" id="ARBA00023204"/>
    </source>
</evidence>
<comment type="similarity">
    <text evidence="1 7">Belongs to the AP endonuclease 2 family.</text>
</comment>
<feature type="binding site" evidence="7">
    <location>
        <position position="72"/>
    </location>
    <ligand>
        <name>Zn(2+)</name>
        <dbReference type="ChEBI" id="CHEBI:29105"/>
        <label>1</label>
    </ligand>
</feature>
<dbReference type="NCBIfam" id="TIGR00587">
    <property type="entry name" value="nfo"/>
    <property type="match status" value="1"/>
</dbReference>
<keyword evidence="7" id="KW-0540">Nuclease</keyword>
<dbReference type="PANTHER" id="PTHR21445">
    <property type="entry name" value="ENDONUCLEASE IV ENDODEOXYRIBONUCLEASE IV"/>
    <property type="match status" value="1"/>
</dbReference>
<evidence type="ECO:0000256" key="7">
    <source>
        <dbReference type="HAMAP-Rule" id="MF_00152"/>
    </source>
</evidence>
<keyword evidence="2 7" id="KW-0479">Metal-binding</keyword>
<dbReference type="InterPro" id="IPR001719">
    <property type="entry name" value="AP_endonuc_2"/>
</dbReference>
<evidence type="ECO:0000313" key="10">
    <source>
        <dbReference type="Proteomes" id="UP000426444"/>
    </source>
</evidence>
<keyword evidence="4 7" id="KW-0378">Hydrolase</keyword>